<evidence type="ECO:0000313" key="2">
    <source>
        <dbReference type="EMBL" id="KAA1175445.1"/>
    </source>
</evidence>
<sequence length="121" mass="13614">MVSREHDAEKCEQFSDDIVFYLFDASADSDLRSIRPEIPLAYTRPSPACTSRREWTSGDIGLSDLQCKRRVRMQTQGRNGDCTGVRLSRGRETLCRPISSPTSRRGMSKLSRPTEPALPPP</sequence>
<evidence type="ECO:0000313" key="3">
    <source>
        <dbReference type="Proteomes" id="UP000323608"/>
    </source>
</evidence>
<name>A0A5B0VMQ5_RHITR</name>
<dbReference type="EMBL" id="VNIP01000018">
    <property type="protein sequence ID" value="KAA1175445.1"/>
    <property type="molecule type" value="Genomic_DNA"/>
</dbReference>
<reference evidence="2 3" key="1">
    <citation type="submission" date="2019-07" db="EMBL/GenBank/DDBJ databases">
        <title>The Draft Genome Sequence of Rhizobium tropici SARCC-755 Associated with Superior Nodulation on Pigeonpea (Cajanus cajan (L.) Millsp.).</title>
        <authorList>
            <person name="Bopape F.L."/>
            <person name="Hassen A.I."/>
            <person name="Swanevelder Z.H."/>
            <person name="Gwata E.T."/>
        </authorList>
    </citation>
    <scope>NUCLEOTIDE SEQUENCE [LARGE SCALE GENOMIC DNA]</scope>
    <source>
        <strain evidence="2 3">SARCC-755</strain>
    </source>
</reference>
<feature type="region of interest" description="Disordered" evidence="1">
    <location>
        <begin position="93"/>
        <end position="121"/>
    </location>
</feature>
<gene>
    <name evidence="2" type="ORF">FP026_28565</name>
</gene>
<dbReference type="Proteomes" id="UP000323608">
    <property type="component" value="Unassembled WGS sequence"/>
</dbReference>
<evidence type="ECO:0000256" key="1">
    <source>
        <dbReference type="SAM" id="MobiDB-lite"/>
    </source>
</evidence>
<accession>A0A5B0VMQ5</accession>
<protein>
    <submittedName>
        <fullName evidence="2">Uncharacterized protein</fullName>
    </submittedName>
</protein>
<proteinExistence type="predicted"/>
<comment type="caution">
    <text evidence="2">The sequence shown here is derived from an EMBL/GenBank/DDBJ whole genome shotgun (WGS) entry which is preliminary data.</text>
</comment>
<dbReference type="AlphaFoldDB" id="A0A5B0VMQ5"/>
<organism evidence="2 3">
    <name type="scientific">Rhizobium tropici</name>
    <dbReference type="NCBI Taxonomy" id="398"/>
    <lineage>
        <taxon>Bacteria</taxon>
        <taxon>Pseudomonadati</taxon>
        <taxon>Pseudomonadota</taxon>
        <taxon>Alphaproteobacteria</taxon>
        <taxon>Hyphomicrobiales</taxon>
        <taxon>Rhizobiaceae</taxon>
        <taxon>Rhizobium/Agrobacterium group</taxon>
        <taxon>Rhizobium</taxon>
    </lineage>
</organism>